<dbReference type="CDD" id="cd23767">
    <property type="entry name" value="IQCD"/>
    <property type="match status" value="1"/>
</dbReference>
<dbReference type="PROSITE" id="PS50096">
    <property type="entry name" value="IQ"/>
    <property type="match status" value="1"/>
</dbReference>
<dbReference type="GeneID" id="113503513"/>
<name>A0A7E5WKS9_TRINI</name>
<feature type="region of interest" description="Disordered" evidence="1">
    <location>
        <begin position="362"/>
        <end position="422"/>
    </location>
</feature>
<evidence type="ECO:0000256" key="1">
    <source>
        <dbReference type="SAM" id="MobiDB-lite"/>
    </source>
</evidence>
<gene>
    <name evidence="3" type="primary">LOC113503513</name>
</gene>
<dbReference type="CDD" id="cd12084">
    <property type="entry name" value="DD_RII_PKA-like"/>
    <property type="match status" value="1"/>
</dbReference>
<keyword evidence="2" id="KW-1185">Reference proteome</keyword>
<reference evidence="3" key="1">
    <citation type="submission" date="2025-08" db="UniProtKB">
        <authorList>
            <consortium name="RefSeq"/>
        </authorList>
    </citation>
    <scope>IDENTIFICATION</scope>
</reference>
<sequence>MNELLQKHGCSNVFSVPNGLRELMSDITREVLRWQPPKLYDFITNYLSALLITREHGILAVKILDDLCDCRPSVSEHLLRVGLQQEDVDVVANIIKTEIEGLELEEGKEKVKETAILKKILLKVPMDEELSAKVCQVARNAHRDYWYRKNMLIKGMSENPEEAWEKAAMHTLEVYKKTKPSLSDLHRATERIQAAYRGYHVRRNVLRHLQPTEKKKKPGRKVGIPGPPLDIAGSREISLGPLIKIKVREDDVNGMFENEVKEKHGLSYDPMMTLTHKEDDDYLEEKSEKKKIQIGGTSKGIKMPQFSVMTSLTEAAGPPMRVYLSESSAAMNRVEDEDMPYVSPYQRISFAETPAHIIVDYDDEPEIPEAPGLSKDDEVSVTPPRPFEIPEELPASPKPPSAPQSARTDVEDATDGNAEYKE</sequence>
<dbReference type="OrthoDB" id="26525at2759"/>
<dbReference type="InParanoid" id="A0A7E5WKS9"/>
<protein>
    <submittedName>
        <fullName evidence="3">Uncharacterized protein LOC113503513</fullName>
    </submittedName>
</protein>
<dbReference type="Gene3D" id="1.20.890.10">
    <property type="entry name" value="cAMP-dependent protein kinase regulatory subunit, dimerization-anchoring domain"/>
    <property type="match status" value="1"/>
</dbReference>
<evidence type="ECO:0000313" key="3">
    <source>
        <dbReference type="RefSeq" id="XP_026741338.1"/>
    </source>
</evidence>
<dbReference type="KEGG" id="tnl:113503513"/>
<dbReference type="RefSeq" id="XP_026741338.1">
    <property type="nucleotide sequence ID" value="XM_026885537.1"/>
</dbReference>
<organism evidence="2 3">
    <name type="scientific">Trichoplusia ni</name>
    <name type="common">Cabbage looper</name>
    <dbReference type="NCBI Taxonomy" id="7111"/>
    <lineage>
        <taxon>Eukaryota</taxon>
        <taxon>Metazoa</taxon>
        <taxon>Ecdysozoa</taxon>
        <taxon>Arthropoda</taxon>
        <taxon>Hexapoda</taxon>
        <taxon>Insecta</taxon>
        <taxon>Pterygota</taxon>
        <taxon>Neoptera</taxon>
        <taxon>Endopterygota</taxon>
        <taxon>Lepidoptera</taxon>
        <taxon>Glossata</taxon>
        <taxon>Ditrysia</taxon>
        <taxon>Noctuoidea</taxon>
        <taxon>Noctuidae</taxon>
        <taxon>Plusiinae</taxon>
        <taxon>Trichoplusia</taxon>
    </lineage>
</organism>
<proteinExistence type="predicted"/>
<dbReference type="AlphaFoldDB" id="A0A7E5WKS9"/>
<accession>A0A7E5WKS9</accession>
<evidence type="ECO:0000313" key="2">
    <source>
        <dbReference type="Proteomes" id="UP000322000"/>
    </source>
</evidence>
<dbReference type="SUPFAM" id="SSF47391">
    <property type="entry name" value="Dimerization-anchoring domain of cAMP-dependent PK regulatory subunit"/>
    <property type="match status" value="1"/>
</dbReference>
<dbReference type="Proteomes" id="UP000322000">
    <property type="component" value="Chromosome 19"/>
</dbReference>